<protein>
    <recommendedName>
        <fullName evidence="6">Postreplication repair E3 ubiquitin-protein ligase RAD18</fullName>
        <ecNumber evidence="5">2.3.2.27</ecNumber>
    </recommendedName>
    <alternativeName>
        <fullName evidence="17">Postreplication repair E3 ubiquitin-protein ligase rad18</fullName>
    </alternativeName>
    <alternativeName>
        <fullName evidence="16 18">RING-type E3 ubiquitin transferase RAD18</fullName>
    </alternativeName>
</protein>
<dbReference type="SMART" id="SM00184">
    <property type="entry name" value="RING"/>
    <property type="match status" value="1"/>
</dbReference>
<name>A0A1E3PDZ3_9ASCO</name>
<feature type="region of interest" description="Disordered" evidence="20">
    <location>
        <begin position="121"/>
        <end position="153"/>
    </location>
</feature>
<dbReference type="SMART" id="SM00513">
    <property type="entry name" value="SAP"/>
    <property type="match status" value="1"/>
</dbReference>
<evidence type="ECO:0000256" key="20">
    <source>
        <dbReference type="SAM" id="MobiDB-lite"/>
    </source>
</evidence>
<comment type="catalytic activity">
    <reaction evidence="1">
        <text>S-ubiquitinyl-[E2 ubiquitin-conjugating enzyme]-L-cysteine + [acceptor protein]-L-lysine = [E2 ubiquitin-conjugating enzyme]-L-cysteine + N(6)-ubiquitinyl-[acceptor protein]-L-lysine.</text>
        <dbReference type="EC" id="2.3.2.27"/>
    </reaction>
</comment>
<feature type="domain" description="RING-type" evidence="21">
    <location>
        <begin position="22"/>
        <end position="60"/>
    </location>
</feature>
<evidence type="ECO:0000256" key="14">
    <source>
        <dbReference type="ARBA" id="ARBA00023204"/>
    </source>
</evidence>
<dbReference type="FunFam" id="3.30.40.10:FF:000172">
    <property type="entry name" value="E3 ubiquitin-protein ligase RAD18"/>
    <property type="match status" value="1"/>
</dbReference>
<feature type="region of interest" description="Disordered" evidence="20">
    <location>
        <begin position="170"/>
        <end position="189"/>
    </location>
</feature>
<dbReference type="Pfam" id="PF13923">
    <property type="entry name" value="zf-C3HC4_2"/>
    <property type="match status" value="1"/>
</dbReference>
<dbReference type="PANTHER" id="PTHR14134">
    <property type="entry name" value="E3 UBIQUITIN-PROTEIN LIGASE RAD18"/>
    <property type="match status" value="1"/>
</dbReference>
<evidence type="ECO:0000256" key="8">
    <source>
        <dbReference type="ARBA" id="ARBA00022723"/>
    </source>
</evidence>
<evidence type="ECO:0000256" key="15">
    <source>
        <dbReference type="ARBA" id="ARBA00023242"/>
    </source>
</evidence>
<accession>A0A1E3PDZ3</accession>
<dbReference type="GO" id="GO:0097505">
    <property type="term" value="C:Rad6-Rad18 complex"/>
    <property type="evidence" value="ECO:0007669"/>
    <property type="project" value="TreeGrafter"/>
</dbReference>
<dbReference type="Proteomes" id="UP000095009">
    <property type="component" value="Unassembled WGS sequence"/>
</dbReference>
<dbReference type="EC" id="2.3.2.27" evidence="5"/>
<dbReference type="GO" id="GO:0006513">
    <property type="term" value="P:protein monoubiquitination"/>
    <property type="evidence" value="ECO:0007669"/>
    <property type="project" value="InterPro"/>
</dbReference>
<dbReference type="GO" id="GO:0006281">
    <property type="term" value="P:DNA repair"/>
    <property type="evidence" value="ECO:0007669"/>
    <property type="project" value="UniProtKB-KW"/>
</dbReference>
<dbReference type="GO" id="GO:0006301">
    <property type="term" value="P:DNA damage tolerance"/>
    <property type="evidence" value="ECO:0007669"/>
    <property type="project" value="InterPro"/>
</dbReference>
<feature type="non-terminal residue" evidence="23">
    <location>
        <position position="1"/>
    </location>
</feature>
<dbReference type="InterPro" id="IPR001841">
    <property type="entry name" value="Znf_RING"/>
</dbReference>
<evidence type="ECO:0000256" key="4">
    <source>
        <dbReference type="ARBA" id="ARBA00009506"/>
    </source>
</evidence>
<evidence type="ECO:0000256" key="3">
    <source>
        <dbReference type="ARBA" id="ARBA00004906"/>
    </source>
</evidence>
<evidence type="ECO:0000259" key="21">
    <source>
        <dbReference type="PROSITE" id="PS50089"/>
    </source>
</evidence>
<dbReference type="PROSITE" id="PS00518">
    <property type="entry name" value="ZF_RING_1"/>
    <property type="match status" value="1"/>
</dbReference>
<keyword evidence="10 19" id="KW-0863">Zinc-finger</keyword>
<organism evidence="23 24">
    <name type="scientific">Nadsonia fulvescens var. elongata DSM 6958</name>
    <dbReference type="NCBI Taxonomy" id="857566"/>
    <lineage>
        <taxon>Eukaryota</taxon>
        <taxon>Fungi</taxon>
        <taxon>Dikarya</taxon>
        <taxon>Ascomycota</taxon>
        <taxon>Saccharomycotina</taxon>
        <taxon>Dipodascomycetes</taxon>
        <taxon>Dipodascales</taxon>
        <taxon>Dipodascales incertae sedis</taxon>
        <taxon>Nadsonia</taxon>
    </lineage>
</organism>
<keyword evidence="8" id="KW-0479">Metal-binding</keyword>
<dbReference type="InterPro" id="IPR017907">
    <property type="entry name" value="Znf_RING_CS"/>
</dbReference>
<evidence type="ECO:0000256" key="10">
    <source>
        <dbReference type="ARBA" id="ARBA00022771"/>
    </source>
</evidence>
<comment type="similarity">
    <text evidence="4">Belongs to the RAD18 family.</text>
</comment>
<evidence type="ECO:0000256" key="1">
    <source>
        <dbReference type="ARBA" id="ARBA00000900"/>
    </source>
</evidence>
<evidence type="ECO:0000256" key="17">
    <source>
        <dbReference type="ARBA" id="ARBA00074353"/>
    </source>
</evidence>
<keyword evidence="15" id="KW-0539">Nucleus</keyword>
<evidence type="ECO:0000256" key="18">
    <source>
        <dbReference type="ARBA" id="ARBA00082369"/>
    </source>
</evidence>
<dbReference type="InterPro" id="IPR039577">
    <property type="entry name" value="Rad18"/>
</dbReference>
<keyword evidence="24" id="KW-1185">Reference proteome</keyword>
<dbReference type="EMBL" id="KV454415">
    <property type="protein sequence ID" value="ODQ63172.1"/>
    <property type="molecule type" value="Genomic_DNA"/>
</dbReference>
<feature type="non-terminal residue" evidence="23">
    <location>
        <position position="299"/>
    </location>
</feature>
<evidence type="ECO:0000256" key="6">
    <source>
        <dbReference type="ARBA" id="ARBA00015551"/>
    </source>
</evidence>
<keyword evidence="7" id="KW-0808">Transferase</keyword>
<sequence length="299" mass="33399">DPPEWSQRGLSQLSIFESTLLCQICKDAFRAPVITPCGHTFCSLCMRRCLTKEQACPTCRTPVQESTLKRNILVADIVEKWQQTRGIVVDIASSWGESPSLSATAAVSRTVETEDLGSAAGIETSEIKPRRSLRLKNPTTISTTPPDNDDDMAACPVCNKIMSRRLIEGSHISSQSSQNSQSSASQPQSRLAKLNYTLLNPQSLKGKLSDLGLPTTGPRTILEARHAEWVSLWNANLDFSPDRRRPRSALLKTLTDWERTRKKEGTRDLKGEIRGIDAKSWKRQYEAEFDELIEQAKRS</sequence>
<evidence type="ECO:0000256" key="11">
    <source>
        <dbReference type="ARBA" id="ARBA00022786"/>
    </source>
</evidence>
<evidence type="ECO:0000256" key="2">
    <source>
        <dbReference type="ARBA" id="ARBA00004123"/>
    </source>
</evidence>
<evidence type="ECO:0000256" key="12">
    <source>
        <dbReference type="ARBA" id="ARBA00022833"/>
    </source>
</evidence>
<evidence type="ECO:0000256" key="7">
    <source>
        <dbReference type="ARBA" id="ARBA00022679"/>
    </source>
</evidence>
<dbReference type="OrthoDB" id="9049620at2759"/>
<dbReference type="PANTHER" id="PTHR14134:SF2">
    <property type="entry name" value="E3 UBIQUITIN-PROTEIN LIGASE RAD18"/>
    <property type="match status" value="1"/>
</dbReference>
<evidence type="ECO:0000256" key="13">
    <source>
        <dbReference type="ARBA" id="ARBA00023125"/>
    </source>
</evidence>
<feature type="compositionally biased region" description="Polar residues" evidence="20">
    <location>
        <begin position="137"/>
        <end position="146"/>
    </location>
</feature>
<dbReference type="InterPro" id="IPR013083">
    <property type="entry name" value="Znf_RING/FYVE/PHD"/>
</dbReference>
<dbReference type="SUPFAM" id="SSF57850">
    <property type="entry name" value="RING/U-box"/>
    <property type="match status" value="1"/>
</dbReference>
<keyword evidence="12" id="KW-0862">Zinc</keyword>
<comment type="pathway">
    <text evidence="3">Protein modification; protein ubiquitination.</text>
</comment>
<dbReference type="GO" id="GO:0003697">
    <property type="term" value="F:single-stranded DNA binding"/>
    <property type="evidence" value="ECO:0007669"/>
    <property type="project" value="InterPro"/>
</dbReference>
<dbReference type="PROSITE" id="PS50089">
    <property type="entry name" value="ZF_RING_2"/>
    <property type="match status" value="1"/>
</dbReference>
<reference evidence="23 24" key="1">
    <citation type="journal article" date="2016" name="Proc. Natl. Acad. Sci. U.S.A.">
        <title>Comparative genomics of biotechnologically important yeasts.</title>
        <authorList>
            <person name="Riley R."/>
            <person name="Haridas S."/>
            <person name="Wolfe K.H."/>
            <person name="Lopes M.R."/>
            <person name="Hittinger C.T."/>
            <person name="Goeker M."/>
            <person name="Salamov A.A."/>
            <person name="Wisecaver J.H."/>
            <person name="Long T.M."/>
            <person name="Calvey C.H."/>
            <person name="Aerts A.L."/>
            <person name="Barry K.W."/>
            <person name="Choi C."/>
            <person name="Clum A."/>
            <person name="Coughlan A.Y."/>
            <person name="Deshpande S."/>
            <person name="Douglass A.P."/>
            <person name="Hanson S.J."/>
            <person name="Klenk H.-P."/>
            <person name="LaButti K.M."/>
            <person name="Lapidus A."/>
            <person name="Lindquist E.A."/>
            <person name="Lipzen A.M."/>
            <person name="Meier-Kolthoff J.P."/>
            <person name="Ohm R.A."/>
            <person name="Otillar R.P."/>
            <person name="Pangilinan J.L."/>
            <person name="Peng Y."/>
            <person name="Rokas A."/>
            <person name="Rosa C.A."/>
            <person name="Scheuner C."/>
            <person name="Sibirny A.A."/>
            <person name="Slot J.C."/>
            <person name="Stielow J.B."/>
            <person name="Sun H."/>
            <person name="Kurtzman C.P."/>
            <person name="Blackwell M."/>
            <person name="Grigoriev I.V."/>
            <person name="Jeffries T.W."/>
        </authorList>
    </citation>
    <scope>NUCLEOTIDE SEQUENCE [LARGE SCALE GENOMIC DNA]</scope>
    <source>
        <strain evidence="23 24">DSM 6958</strain>
    </source>
</reference>
<keyword evidence="11" id="KW-0833">Ubl conjugation pathway</keyword>
<evidence type="ECO:0000256" key="16">
    <source>
        <dbReference type="ARBA" id="ARBA00031783"/>
    </source>
</evidence>
<evidence type="ECO:0000259" key="22">
    <source>
        <dbReference type="PROSITE" id="PS50800"/>
    </source>
</evidence>
<gene>
    <name evidence="23" type="ORF">NADFUDRAFT_8231</name>
</gene>
<evidence type="ECO:0000313" key="24">
    <source>
        <dbReference type="Proteomes" id="UP000095009"/>
    </source>
</evidence>
<evidence type="ECO:0000256" key="5">
    <source>
        <dbReference type="ARBA" id="ARBA00012483"/>
    </source>
</evidence>
<evidence type="ECO:0000313" key="23">
    <source>
        <dbReference type="EMBL" id="ODQ63172.1"/>
    </source>
</evidence>
<dbReference type="GO" id="GO:0005634">
    <property type="term" value="C:nucleus"/>
    <property type="evidence" value="ECO:0007669"/>
    <property type="project" value="UniProtKB-SubCell"/>
</dbReference>
<dbReference type="GO" id="GO:0008270">
    <property type="term" value="F:zinc ion binding"/>
    <property type="evidence" value="ECO:0007669"/>
    <property type="project" value="UniProtKB-KW"/>
</dbReference>
<keyword evidence="14" id="KW-0234">DNA repair</keyword>
<dbReference type="Gene3D" id="3.30.40.10">
    <property type="entry name" value="Zinc/RING finger domain, C3HC4 (zinc finger)"/>
    <property type="match status" value="1"/>
</dbReference>
<dbReference type="PROSITE" id="PS50800">
    <property type="entry name" value="SAP"/>
    <property type="match status" value="1"/>
</dbReference>
<dbReference type="STRING" id="857566.A0A1E3PDZ3"/>
<dbReference type="AlphaFoldDB" id="A0A1E3PDZ3"/>
<comment type="subcellular location">
    <subcellularLocation>
        <location evidence="2">Nucleus</location>
    </subcellularLocation>
</comment>
<proteinExistence type="inferred from homology"/>
<dbReference type="InterPro" id="IPR003034">
    <property type="entry name" value="SAP_dom"/>
</dbReference>
<evidence type="ECO:0000256" key="19">
    <source>
        <dbReference type="PROSITE-ProRule" id="PRU00175"/>
    </source>
</evidence>
<feature type="domain" description="SAP" evidence="22">
    <location>
        <begin position="196"/>
        <end position="230"/>
    </location>
</feature>
<keyword evidence="9" id="KW-0227">DNA damage</keyword>
<evidence type="ECO:0000256" key="9">
    <source>
        <dbReference type="ARBA" id="ARBA00022763"/>
    </source>
</evidence>
<dbReference type="GO" id="GO:0061630">
    <property type="term" value="F:ubiquitin protein ligase activity"/>
    <property type="evidence" value="ECO:0007669"/>
    <property type="project" value="UniProtKB-EC"/>
</dbReference>
<keyword evidence="13" id="KW-0238">DNA-binding</keyword>